<dbReference type="Proteomes" id="UP000828390">
    <property type="component" value="Unassembled WGS sequence"/>
</dbReference>
<accession>A0A9D4DZB2</accession>
<evidence type="ECO:0000259" key="3">
    <source>
        <dbReference type="PROSITE" id="PS50837"/>
    </source>
</evidence>
<dbReference type="Gene3D" id="3.80.10.10">
    <property type="entry name" value="Ribonuclease Inhibitor"/>
    <property type="match status" value="1"/>
</dbReference>
<dbReference type="PANTHER" id="PTHR46312:SF2">
    <property type="entry name" value="NUCLEOTIDE-BINDING OLIGOMERIZATION DOMAIN-CONTAINING PROTEIN 2-LIKE"/>
    <property type="match status" value="1"/>
</dbReference>
<name>A0A9D4DZB2_DREPO</name>
<feature type="domain" description="NACHT" evidence="3">
    <location>
        <begin position="20"/>
        <end position="127"/>
    </location>
</feature>
<reference evidence="4" key="2">
    <citation type="submission" date="2020-11" db="EMBL/GenBank/DDBJ databases">
        <authorList>
            <person name="McCartney M.A."/>
            <person name="Auch B."/>
            <person name="Kono T."/>
            <person name="Mallez S."/>
            <person name="Becker A."/>
            <person name="Gohl D.M."/>
            <person name="Silverstein K.A.T."/>
            <person name="Koren S."/>
            <person name="Bechman K.B."/>
            <person name="Herman A."/>
            <person name="Abrahante J.E."/>
            <person name="Garbe J."/>
        </authorList>
    </citation>
    <scope>NUCLEOTIDE SEQUENCE</scope>
    <source>
        <strain evidence="4">Duluth1</strain>
        <tissue evidence="4">Whole animal</tissue>
    </source>
</reference>
<dbReference type="PANTHER" id="PTHR46312">
    <property type="entry name" value="NACHT DOMAIN-CONTAINING PROTEIN"/>
    <property type="match status" value="1"/>
</dbReference>
<evidence type="ECO:0000313" key="5">
    <source>
        <dbReference type="Proteomes" id="UP000828390"/>
    </source>
</evidence>
<comment type="caution">
    <text evidence="4">The sequence shown here is derived from an EMBL/GenBank/DDBJ whole genome shotgun (WGS) entry which is preliminary data.</text>
</comment>
<organism evidence="4 5">
    <name type="scientific">Dreissena polymorpha</name>
    <name type="common">Zebra mussel</name>
    <name type="synonym">Mytilus polymorpha</name>
    <dbReference type="NCBI Taxonomy" id="45954"/>
    <lineage>
        <taxon>Eukaryota</taxon>
        <taxon>Metazoa</taxon>
        <taxon>Spiralia</taxon>
        <taxon>Lophotrochozoa</taxon>
        <taxon>Mollusca</taxon>
        <taxon>Bivalvia</taxon>
        <taxon>Autobranchia</taxon>
        <taxon>Heteroconchia</taxon>
        <taxon>Euheterodonta</taxon>
        <taxon>Imparidentia</taxon>
        <taxon>Neoheterodontei</taxon>
        <taxon>Myida</taxon>
        <taxon>Dreissenoidea</taxon>
        <taxon>Dreissenidae</taxon>
        <taxon>Dreissena</taxon>
    </lineage>
</organism>
<keyword evidence="1" id="KW-0547">Nucleotide-binding</keyword>
<gene>
    <name evidence="4" type="ORF">DPMN_172156</name>
</gene>
<proteinExistence type="predicted"/>
<dbReference type="InterPro" id="IPR007111">
    <property type="entry name" value="NACHT_NTPase"/>
</dbReference>
<dbReference type="PROSITE" id="PS50837">
    <property type="entry name" value="NACHT"/>
    <property type="match status" value="1"/>
</dbReference>
<dbReference type="GO" id="GO:0005524">
    <property type="term" value="F:ATP binding"/>
    <property type="evidence" value="ECO:0007669"/>
    <property type="project" value="UniProtKB-KW"/>
</dbReference>
<sequence>MKNAIQQYRYIFFKDEKINRRVFIQGDPGIGKTTFLTKLALDWCDKASSQKPDHKATFSDVDTLNDFQFLFHISLRDAMGQREVVEMIKTQIIDIIYMGDKREVIFKLLHQILERETCIITMDGLNEWTDPLHKYVSPLIANCTKCVSLISTRPWVMADERIKDSEIDRHFEIKGITDPKELTNNILISLHSAKQKTQTDFIEYVKERQLMQLLTTPWLQTMLINLWIHDSDFKGSLCEINCILLDLRFKKGNAEEGYFRKGTSFPCLSNTSFIEPQREILNALAKAAFHFTFSSEKSLLFSKREILEFMSKEQFQFCLDAGLLTVLYNSSASLSSPQMCFQHETIQEFLAALHIAHSKTDAIENELSKNKYNVLEMSQIIVYLCGLNCETANRLIARLTDEDFLNDTNRALRRYIRHFDTKLMAAFNTDYKTIRIIRNSESYEKDQNSHFLTLAFLFQRMMIAGFMEAKASGQKDICLECKDFTFNTYLNESESNALHLLLIGNVSNVRTLILESNAIKSSELLTVLQQSRNCLQRVKARVTPEVHQAFCDLKLKEVHFIGILNVSSISDVLASLTNLTYLNIEDSTLNEEIQIPVKLKYLDLTKIICTSVFLQRILVKLSFLKRSLVVLQMCDVNVTDCSTSIFQSELLPIDMSNILVDVKHGSNDLYGLLRCTPIVNMSLLTFDDTIVASDILPTFSKLRTLTLSGTYVGRCALKLPESLQIIGTAVAECSSEWLISLLTNLSVLEHTVTCIFVNLVVQSIDKTCGADSNTTITDLRSELLACDMSNIKIIVENVGQELFEIFRDTSINTLQLRTAECLSHSSEILPTLRSLEKLTLCGVYIGLCSFKLPASLQYIGLEEGECSSEWLISLLINLSSLDHTISCAFSSFVLNSVDESCCADPNMHLSDLGSKLLSCDMSNIELMVENGRKELFEIFRCTSIGYMYLRNADCVSQTSDILQTLSNLEKLLISGTYIGHCSLNLPASLQSINLVECICSSEWLSSLVIKLSAFSNPVVCQLWNVEVQSSVDIRVADIQVSDLRSTLLSCDLSNIEIVVTNGSKELFEIFHDTSLGILDLRTADCLSQTSDILPTLSKLEKLHFWGTYTGRFDLQLPASLHCVYLQTGECSSDWLCSLLIMLSTLNHPVKCELRDFIVQSRGADCGADSNIPVCDLRSKLVSCELSNVEILVNNGSVELFEIFRDTSIGTLDLRTADCVSQTSDILPTLSNLKNLHLWGTYTGRCALQLPSSLHGITLETGECSSEWLCSLLIKLSALDTCVHCTLWNFVVQSRIEYCSADSNIHVSDLHSELLLCDMSTVNITVKQGSKELFEIFHDTSVQILDLRTADCISQISDILSTLSKLKDLYLWGTYIGHFAIELPASLECISLVEFNCSYEWLYSLLINLSTLNHPVVCRLLKVVLSSSVEECGAFIQLSDLRSILLSCDLSHIEIVVTNGREELFEIFRDTSIWILDLRTADCISQTSDILPTLSKLEHLHLRGTYTGRFDFQLPASLYGAYLQEGECSPDWLCGLLIMLSALDHPVKCELWHFVLQSHGANCGAESNTPVCELHSNLVLCDLSNVEILVEDGSEELFEIFRDTSIGILDLRNDECISQISDILNTLRNLKKLYLRGIYMDRCDFHLPESLQCISLVTGECSPEWLCSLLIKLSALDHHVECQLWDFVVISRGENSGSDSKKHVSDYRLKLLSCDMSKIEIVVNNGSNELFELFRNTSIGTLDIRNADCISQTSDILPSLSKLEKLHLWGTYTGRLSFQLPASLQCIILETGECSYEWLCSLFINLSALDHHVECRMLNFALERILVL</sequence>
<evidence type="ECO:0000256" key="1">
    <source>
        <dbReference type="ARBA" id="ARBA00022741"/>
    </source>
</evidence>
<dbReference type="EMBL" id="JAIWYP010000009">
    <property type="protein sequence ID" value="KAH3770859.1"/>
    <property type="molecule type" value="Genomic_DNA"/>
</dbReference>
<reference evidence="4" key="1">
    <citation type="journal article" date="2019" name="bioRxiv">
        <title>The Genome of the Zebra Mussel, Dreissena polymorpha: A Resource for Invasive Species Research.</title>
        <authorList>
            <person name="McCartney M.A."/>
            <person name="Auch B."/>
            <person name="Kono T."/>
            <person name="Mallez S."/>
            <person name="Zhang Y."/>
            <person name="Obille A."/>
            <person name="Becker A."/>
            <person name="Abrahante J.E."/>
            <person name="Garbe J."/>
            <person name="Badalamenti J.P."/>
            <person name="Herman A."/>
            <person name="Mangelson H."/>
            <person name="Liachko I."/>
            <person name="Sullivan S."/>
            <person name="Sone E.D."/>
            <person name="Koren S."/>
            <person name="Silverstein K.A.T."/>
            <person name="Beckman K.B."/>
            <person name="Gohl D.M."/>
        </authorList>
    </citation>
    <scope>NUCLEOTIDE SEQUENCE</scope>
    <source>
        <strain evidence="4">Duluth1</strain>
        <tissue evidence="4">Whole animal</tissue>
    </source>
</reference>
<dbReference type="InterPro" id="IPR032675">
    <property type="entry name" value="LRR_dom_sf"/>
</dbReference>
<dbReference type="Gene3D" id="3.40.50.300">
    <property type="entry name" value="P-loop containing nucleotide triphosphate hydrolases"/>
    <property type="match status" value="1"/>
</dbReference>
<keyword evidence="2" id="KW-0067">ATP-binding</keyword>
<dbReference type="OrthoDB" id="6161424at2759"/>
<protein>
    <recommendedName>
        <fullName evidence="3">NACHT domain-containing protein</fullName>
    </recommendedName>
</protein>
<evidence type="ECO:0000256" key="2">
    <source>
        <dbReference type="ARBA" id="ARBA00022840"/>
    </source>
</evidence>
<dbReference type="SUPFAM" id="SSF52540">
    <property type="entry name" value="P-loop containing nucleoside triphosphate hydrolases"/>
    <property type="match status" value="1"/>
</dbReference>
<keyword evidence="5" id="KW-1185">Reference proteome</keyword>
<evidence type="ECO:0000313" key="4">
    <source>
        <dbReference type="EMBL" id="KAH3770859.1"/>
    </source>
</evidence>
<dbReference type="SUPFAM" id="SSF52047">
    <property type="entry name" value="RNI-like"/>
    <property type="match status" value="1"/>
</dbReference>
<dbReference type="InterPro" id="IPR027417">
    <property type="entry name" value="P-loop_NTPase"/>
</dbReference>
<dbReference type="Pfam" id="PF05729">
    <property type="entry name" value="NACHT"/>
    <property type="match status" value="1"/>
</dbReference>